<dbReference type="GO" id="GO:0047429">
    <property type="term" value="F:nucleoside triphosphate diphosphatase activity"/>
    <property type="evidence" value="ECO:0007669"/>
    <property type="project" value="InterPro"/>
</dbReference>
<dbReference type="SUPFAM" id="SSF52972">
    <property type="entry name" value="ITPase-like"/>
    <property type="match status" value="1"/>
</dbReference>
<comment type="cofactor">
    <cofactor evidence="1">
        <name>a divalent metal cation</name>
        <dbReference type="ChEBI" id="CHEBI:60240"/>
    </cofactor>
</comment>
<dbReference type="WBParaSite" id="TMUE_2000007219.1">
    <property type="protein sequence ID" value="TMUE_2000007219.1"/>
    <property type="gene ID" value="WBGene00288342"/>
</dbReference>
<evidence type="ECO:0000256" key="2">
    <source>
        <dbReference type="ARBA" id="ARBA00022801"/>
    </source>
</evidence>
<accession>A0A5S6QJ84</accession>
<name>A0A5S6QJ84_TRIMR</name>
<evidence type="ECO:0000313" key="4">
    <source>
        <dbReference type="WBParaSite" id="TMUE_2000007219.1"/>
    </source>
</evidence>
<dbReference type="PANTHER" id="PTHR43213:SF5">
    <property type="entry name" value="BIFUNCTIONAL DTTP_UTP PYROPHOSPHATASE_METHYLTRANSFERASE PROTEIN-RELATED"/>
    <property type="match status" value="1"/>
</dbReference>
<dbReference type="InterPro" id="IPR003697">
    <property type="entry name" value="Maf-like"/>
</dbReference>
<proteinExistence type="inferred from homology"/>
<dbReference type="AlphaFoldDB" id="A0A5S6QJ84"/>
<evidence type="ECO:0000313" key="3">
    <source>
        <dbReference type="Proteomes" id="UP000046395"/>
    </source>
</evidence>
<organism evidence="3 4">
    <name type="scientific">Trichuris muris</name>
    <name type="common">Mouse whipworm</name>
    <dbReference type="NCBI Taxonomy" id="70415"/>
    <lineage>
        <taxon>Eukaryota</taxon>
        <taxon>Metazoa</taxon>
        <taxon>Ecdysozoa</taxon>
        <taxon>Nematoda</taxon>
        <taxon>Enoplea</taxon>
        <taxon>Dorylaimia</taxon>
        <taxon>Trichinellida</taxon>
        <taxon>Trichuridae</taxon>
        <taxon>Trichuris</taxon>
    </lineage>
</organism>
<dbReference type="Gene3D" id="3.90.950.10">
    <property type="match status" value="1"/>
</dbReference>
<sequence length="210" mass="22927">MFSTLLPGLRSREIILGSASPRREEILRKLGLPFRVVTSQFAEDLDKANYRSRPADYAVENAYCKGTSVCEQLNGQPGSKVVIACDTVVYCDGKIYEKPSDAQDAYQMISELNDKEHDVFTGIVLLETGANEVKVVAKFSVATKVHLGHLTEDIISAYIATAEPFDKAGGYGIQGAGATLIKEIHGDFYNVMGLPLYALAQNLLLVYGDK</sequence>
<keyword evidence="3" id="KW-1185">Reference proteome</keyword>
<reference evidence="4" key="3">
    <citation type="submission" date="2019-12" db="UniProtKB">
        <authorList>
            <consortium name="WormBaseParasite"/>
        </authorList>
    </citation>
    <scope>IDENTIFICATION</scope>
</reference>
<protein>
    <submittedName>
        <fullName evidence="4 5">Uncharacterized protein</fullName>
    </submittedName>
</protein>
<dbReference type="Proteomes" id="UP000046395">
    <property type="component" value="Unassembled WGS sequence"/>
</dbReference>
<dbReference type="NCBIfam" id="TIGR00172">
    <property type="entry name" value="maf"/>
    <property type="match status" value="1"/>
</dbReference>
<dbReference type="PANTHER" id="PTHR43213">
    <property type="entry name" value="BIFUNCTIONAL DTTP/UTP PYROPHOSPHATASE/METHYLTRANSFERASE PROTEIN-RELATED"/>
    <property type="match status" value="1"/>
</dbReference>
<dbReference type="PIRSF" id="PIRSF006305">
    <property type="entry name" value="Maf"/>
    <property type="match status" value="1"/>
</dbReference>
<dbReference type="HAMAP" id="MF_00528">
    <property type="entry name" value="Maf"/>
    <property type="match status" value="1"/>
</dbReference>
<dbReference type="WBParaSite" id="TMUE_2000007219.2">
    <property type="protein sequence ID" value="TMUE_2000007219.2"/>
    <property type="gene ID" value="WBGene00288342"/>
</dbReference>
<dbReference type="CDD" id="cd00555">
    <property type="entry name" value="Maf"/>
    <property type="match status" value="1"/>
</dbReference>
<evidence type="ECO:0000256" key="1">
    <source>
        <dbReference type="ARBA" id="ARBA00001968"/>
    </source>
</evidence>
<reference evidence="3" key="1">
    <citation type="submission" date="2013-11" db="EMBL/GenBank/DDBJ databases">
        <authorList>
            <person name="Aslett M."/>
        </authorList>
    </citation>
    <scope>NUCLEOTIDE SEQUENCE [LARGE SCALE GENOMIC DNA]</scope>
    <source>
        <strain evidence="3">Edinburgh</strain>
    </source>
</reference>
<reference evidence="3" key="2">
    <citation type="submission" date="2014-03" db="EMBL/GenBank/DDBJ databases">
        <title>The whipworm genome and dual-species transcriptomics of an intimate host-pathogen interaction.</title>
        <authorList>
            <person name="Foth B.J."/>
            <person name="Tsai I.J."/>
            <person name="Reid A.J."/>
            <person name="Bancroft A.J."/>
            <person name="Nichol S."/>
            <person name="Tracey A."/>
            <person name="Holroyd N."/>
            <person name="Cotton J.A."/>
            <person name="Stanley E.J."/>
            <person name="Zarowiecki M."/>
            <person name="Liu J.Z."/>
            <person name="Huckvale T."/>
            <person name="Cooper P.J."/>
            <person name="Grencis R.K."/>
            <person name="Berriman M."/>
        </authorList>
    </citation>
    <scope>NUCLEOTIDE SEQUENCE [LARGE SCALE GENOMIC DNA]</scope>
    <source>
        <strain evidence="3">Edinburgh</strain>
    </source>
</reference>
<dbReference type="Pfam" id="PF02545">
    <property type="entry name" value="Maf"/>
    <property type="match status" value="1"/>
</dbReference>
<evidence type="ECO:0000313" key="5">
    <source>
        <dbReference type="WBParaSite" id="TMUE_2000007219.2"/>
    </source>
</evidence>
<dbReference type="InterPro" id="IPR029001">
    <property type="entry name" value="ITPase-like_fam"/>
</dbReference>
<keyword evidence="2" id="KW-0378">Hydrolase</keyword>
<dbReference type="STRING" id="70415.A0A5S6QJ84"/>